<comment type="caution">
    <text evidence="1">The sequence shown here is derived from an EMBL/GenBank/DDBJ whole genome shotgun (WGS) entry which is preliminary data.</text>
</comment>
<protein>
    <submittedName>
        <fullName evidence="1">Uncharacterized protein</fullName>
    </submittedName>
</protein>
<gene>
    <name evidence="1" type="ORF">EOD39_8826</name>
</gene>
<sequence>MLASKYIKVEEVAKKVVPKGAPTAQHIANVIETRDHMTVSCGFYNAAQQHKPFEPNSVPDYSSIKESIIFIVVLMAVK</sequence>
<keyword evidence="2" id="KW-1185">Reference proteome</keyword>
<name>A0A444U2I8_ACIRT</name>
<dbReference type="EMBL" id="SCEB01215469">
    <property type="protein sequence ID" value="RXM29381.1"/>
    <property type="molecule type" value="Genomic_DNA"/>
</dbReference>
<organism evidence="1 2">
    <name type="scientific">Acipenser ruthenus</name>
    <name type="common">Sterlet sturgeon</name>
    <dbReference type="NCBI Taxonomy" id="7906"/>
    <lineage>
        <taxon>Eukaryota</taxon>
        <taxon>Metazoa</taxon>
        <taxon>Chordata</taxon>
        <taxon>Craniata</taxon>
        <taxon>Vertebrata</taxon>
        <taxon>Euteleostomi</taxon>
        <taxon>Actinopterygii</taxon>
        <taxon>Chondrostei</taxon>
        <taxon>Acipenseriformes</taxon>
        <taxon>Acipenseridae</taxon>
        <taxon>Acipenser</taxon>
    </lineage>
</organism>
<reference evidence="1 2" key="1">
    <citation type="submission" date="2019-01" db="EMBL/GenBank/DDBJ databases">
        <title>Draft Genome and Complete Hox-Cluster Characterization of the Sterlet Sturgeon (Acipenser ruthenus).</title>
        <authorList>
            <person name="Wei Q."/>
        </authorList>
    </citation>
    <scope>NUCLEOTIDE SEQUENCE [LARGE SCALE GENOMIC DNA]</scope>
    <source>
        <strain evidence="1">WHYD16114868_AA</strain>
        <tissue evidence="1">Blood</tissue>
    </source>
</reference>
<dbReference type="Proteomes" id="UP000289886">
    <property type="component" value="Unassembled WGS sequence"/>
</dbReference>
<accession>A0A444U2I8</accession>
<proteinExistence type="predicted"/>
<dbReference type="AlphaFoldDB" id="A0A444U2I8"/>
<evidence type="ECO:0000313" key="2">
    <source>
        <dbReference type="Proteomes" id="UP000289886"/>
    </source>
</evidence>
<evidence type="ECO:0000313" key="1">
    <source>
        <dbReference type="EMBL" id="RXM29381.1"/>
    </source>
</evidence>